<evidence type="ECO:0000313" key="2">
    <source>
        <dbReference type="Proteomes" id="UP001549691"/>
    </source>
</evidence>
<organism evidence="1 2">
    <name type="scientific">Uliginosibacterium flavum</name>
    <dbReference type="NCBI Taxonomy" id="1396831"/>
    <lineage>
        <taxon>Bacteria</taxon>
        <taxon>Pseudomonadati</taxon>
        <taxon>Pseudomonadota</taxon>
        <taxon>Betaproteobacteria</taxon>
        <taxon>Rhodocyclales</taxon>
        <taxon>Zoogloeaceae</taxon>
        <taxon>Uliginosibacterium</taxon>
    </lineage>
</organism>
<keyword evidence="2" id="KW-1185">Reference proteome</keyword>
<comment type="caution">
    <text evidence="1">The sequence shown here is derived from an EMBL/GenBank/DDBJ whole genome shotgun (WGS) entry which is preliminary data.</text>
</comment>
<protein>
    <recommendedName>
        <fullName evidence="3">PcfJ-like protein</fullName>
    </recommendedName>
</protein>
<sequence>MQTASQQEIHALEACLRNGSLSVLGAAAKRAIWAWCGRNKGCVYRERIQALVSVPLLAAGIPGVLDPELRPDSFNLWQCAVDTAQPLLAIMANSLGTSETRVARLRELPISLLNHPATPDLQRMAQAEPWLPAYTHLQTRRHWLAWESLLFSVFRIAAPSSLADWRAIRRTLNPFANQADRMQVFLDSPLLARNSIESRIQTWRVAQLDELKVLLSTETTALRRSYIARRLRGLLIRRIGPDKCLKHFIDRSIEQTNRPDWPAFSKETLSCGARIVVQLKNFQALMEDGAVQRTCLLDRAEHYAAFCNQGQGLFFSLRDADTQRRCSTLQIEVDRENQSLLVLQHSGPENREPTLACQQAAAILIQTLQANLPVILQQCAKQSADDAEELGTCFNAIPDLARQLPWLMRQANDESAALLLADLNLAEAWSRVDVPADLDGNDLADWINANGGNWPAWDEAVALEAQLYPDEPFMVCTSRYAQCNFNPDDPLI</sequence>
<name>A0ABV2TQ01_9RHOO</name>
<accession>A0ABV2TQ01</accession>
<reference evidence="1 2" key="1">
    <citation type="submission" date="2024-07" db="EMBL/GenBank/DDBJ databases">
        <title>Uliginosibacterium flavum JJ3220;KACC:17644.</title>
        <authorList>
            <person name="Kim M.K."/>
        </authorList>
    </citation>
    <scope>NUCLEOTIDE SEQUENCE [LARGE SCALE GENOMIC DNA]</scope>
    <source>
        <strain evidence="1 2">KACC:17644</strain>
    </source>
</reference>
<evidence type="ECO:0008006" key="3">
    <source>
        <dbReference type="Google" id="ProtNLM"/>
    </source>
</evidence>
<evidence type="ECO:0000313" key="1">
    <source>
        <dbReference type="EMBL" id="MET7016011.1"/>
    </source>
</evidence>
<gene>
    <name evidence="1" type="ORF">ABXR19_17625</name>
</gene>
<dbReference type="RefSeq" id="WP_354602469.1">
    <property type="nucleotide sequence ID" value="NZ_JBEWZI010000026.1"/>
</dbReference>
<dbReference type="EMBL" id="JBEWZI010000026">
    <property type="protein sequence ID" value="MET7016011.1"/>
    <property type="molecule type" value="Genomic_DNA"/>
</dbReference>
<dbReference type="Proteomes" id="UP001549691">
    <property type="component" value="Unassembled WGS sequence"/>
</dbReference>
<proteinExistence type="predicted"/>